<gene>
    <name evidence="6" type="ORF">BO80DRAFT_367844</name>
</gene>
<comment type="subcellular location">
    <subcellularLocation>
        <location evidence="1">Membrane</location>
        <topology evidence="1">Multi-pass membrane protein</topology>
    </subcellularLocation>
</comment>
<dbReference type="InterPro" id="IPR038665">
    <property type="entry name" value="Voltage-dep_anion_channel_sf"/>
</dbReference>
<reference evidence="6 7" key="1">
    <citation type="submission" date="2018-02" db="EMBL/GenBank/DDBJ databases">
        <title>The genomes of Aspergillus section Nigri reveals drivers in fungal speciation.</title>
        <authorList>
            <consortium name="DOE Joint Genome Institute"/>
            <person name="Vesth T.C."/>
            <person name="Nybo J."/>
            <person name="Theobald S."/>
            <person name="Brandl J."/>
            <person name="Frisvad J.C."/>
            <person name="Nielsen K.F."/>
            <person name="Lyhne E.K."/>
            <person name="Kogle M.E."/>
            <person name="Kuo A."/>
            <person name="Riley R."/>
            <person name="Clum A."/>
            <person name="Nolan M."/>
            <person name="Lipzen A."/>
            <person name="Salamov A."/>
            <person name="Henrissat B."/>
            <person name="Wiebenga A."/>
            <person name="De vries R.P."/>
            <person name="Grigoriev I.V."/>
            <person name="Mortensen U.H."/>
            <person name="Andersen M.R."/>
            <person name="Baker S.E."/>
        </authorList>
    </citation>
    <scope>NUCLEOTIDE SEQUENCE [LARGE SCALE GENOMIC DNA]</scope>
    <source>
        <strain evidence="6 7">CBS 121593</strain>
    </source>
</reference>
<dbReference type="OrthoDB" id="2901184at2759"/>
<keyword evidence="2 5" id="KW-0812">Transmembrane</keyword>
<feature type="transmembrane region" description="Helical" evidence="5">
    <location>
        <begin position="325"/>
        <end position="342"/>
    </location>
</feature>
<dbReference type="PANTHER" id="PTHR31162:SF1">
    <property type="entry name" value="TRANSPORTER_MALIC ACID TRANSPORT PROTEIN, PUTATIVE (AFU_ORTHOLOGUE AFUA_2G17660)-RELATED"/>
    <property type="match status" value="1"/>
</dbReference>
<evidence type="ECO:0000313" key="6">
    <source>
        <dbReference type="EMBL" id="RAK95859.1"/>
    </source>
</evidence>
<dbReference type="VEuPathDB" id="FungiDB:BO80DRAFT_367844"/>
<evidence type="ECO:0000256" key="2">
    <source>
        <dbReference type="ARBA" id="ARBA00022692"/>
    </source>
</evidence>
<evidence type="ECO:0000256" key="4">
    <source>
        <dbReference type="ARBA" id="ARBA00023136"/>
    </source>
</evidence>
<keyword evidence="3 5" id="KW-1133">Transmembrane helix</keyword>
<dbReference type="Gene3D" id="1.50.10.150">
    <property type="entry name" value="Voltage-dependent anion channel"/>
    <property type="match status" value="1"/>
</dbReference>
<dbReference type="PANTHER" id="PTHR31162">
    <property type="entry name" value="MALIC ACID TRANSPORT PROTEIN-RELATED"/>
    <property type="match status" value="1"/>
</dbReference>
<evidence type="ECO:0000256" key="3">
    <source>
        <dbReference type="ARBA" id="ARBA00022989"/>
    </source>
</evidence>
<dbReference type="AlphaFoldDB" id="A0A395GK63"/>
<feature type="transmembrane region" description="Helical" evidence="5">
    <location>
        <begin position="205"/>
        <end position="224"/>
    </location>
</feature>
<feature type="transmembrane region" description="Helical" evidence="5">
    <location>
        <begin position="105"/>
        <end position="127"/>
    </location>
</feature>
<organism evidence="6 7">
    <name type="scientific">Aspergillus ibericus CBS 121593</name>
    <dbReference type="NCBI Taxonomy" id="1448316"/>
    <lineage>
        <taxon>Eukaryota</taxon>
        <taxon>Fungi</taxon>
        <taxon>Dikarya</taxon>
        <taxon>Ascomycota</taxon>
        <taxon>Pezizomycotina</taxon>
        <taxon>Eurotiomycetes</taxon>
        <taxon>Eurotiomycetidae</taxon>
        <taxon>Eurotiales</taxon>
        <taxon>Aspergillaceae</taxon>
        <taxon>Aspergillus</taxon>
        <taxon>Aspergillus subgen. Circumdati</taxon>
    </lineage>
</organism>
<proteinExistence type="predicted"/>
<dbReference type="GO" id="GO:0015140">
    <property type="term" value="F:malate transmembrane transporter activity"/>
    <property type="evidence" value="ECO:0007669"/>
    <property type="project" value="InterPro"/>
</dbReference>
<name>A0A395GK63_9EURO</name>
<dbReference type="GO" id="GO:0016020">
    <property type="term" value="C:membrane"/>
    <property type="evidence" value="ECO:0007669"/>
    <property type="project" value="UniProtKB-SubCell"/>
</dbReference>
<dbReference type="Proteomes" id="UP000249402">
    <property type="component" value="Unassembled WGS sequence"/>
</dbReference>
<feature type="transmembrane region" description="Helical" evidence="5">
    <location>
        <begin position="52"/>
        <end position="73"/>
    </location>
</feature>
<dbReference type="RefSeq" id="XP_025570187.1">
    <property type="nucleotide sequence ID" value="XM_025716307.1"/>
</dbReference>
<feature type="transmembrane region" description="Helical" evidence="5">
    <location>
        <begin position="245"/>
        <end position="266"/>
    </location>
</feature>
<evidence type="ECO:0000256" key="1">
    <source>
        <dbReference type="ARBA" id="ARBA00004141"/>
    </source>
</evidence>
<dbReference type="Pfam" id="PF03595">
    <property type="entry name" value="SLAC1"/>
    <property type="match status" value="1"/>
</dbReference>
<feature type="transmembrane region" description="Helical" evidence="5">
    <location>
        <begin position="133"/>
        <end position="160"/>
    </location>
</feature>
<evidence type="ECO:0000256" key="5">
    <source>
        <dbReference type="SAM" id="Phobius"/>
    </source>
</evidence>
<evidence type="ECO:0000313" key="7">
    <source>
        <dbReference type="Proteomes" id="UP000249402"/>
    </source>
</evidence>
<sequence>MGPDPTGSNAISPLRKVTSSVTWGWYAISLSWGGIAVLLHQTPHQFTGLNTIGTIIFIANLVLYTTVTVCLLVEAVQPRKAPKPWEDESPNFAARWLHIKNPQDVFFIPVALLAFATIIFGTASYGTSHCGRWLILTLNVFFWIYTGGSLLLAIALGWWIPYTGTTHGSHYAIVQVLPYFPPMLSGTMAGLLAPNQDPAQAVPMLVGGTTMQGLGFLMFLVILVQSMTELATEGLPTPAVRPEMFIAVGPPSFTIIAMVSMADAAVDKLPAHYISAATSVRTADVLLIVTVAASVFLWALAFFLFCMAALSMLEALWHRTIQFETLWWCMVFPITGLVLATIDLAEYLSSAPISWVSSGMTIAQVALWLVITGCQLFRWVWKREF</sequence>
<dbReference type="GeneID" id="37221172"/>
<dbReference type="InterPro" id="IPR004695">
    <property type="entry name" value="SLAC1/Mae1/Ssu1/TehA"/>
</dbReference>
<feature type="transmembrane region" description="Helical" evidence="5">
    <location>
        <begin position="286"/>
        <end position="313"/>
    </location>
</feature>
<dbReference type="EMBL" id="KZ824484">
    <property type="protein sequence ID" value="RAK95859.1"/>
    <property type="molecule type" value="Genomic_DNA"/>
</dbReference>
<protein>
    <submittedName>
        <fullName evidence="6">C4-dicarboxylate transporter/malic acid transport protein</fullName>
    </submittedName>
</protein>
<feature type="transmembrane region" description="Helical" evidence="5">
    <location>
        <begin position="21"/>
        <end position="40"/>
    </location>
</feature>
<dbReference type="STRING" id="1448316.A0A395GK63"/>
<accession>A0A395GK63</accession>
<dbReference type="CDD" id="cd09317">
    <property type="entry name" value="TDT_Mae1_like"/>
    <property type="match status" value="1"/>
</dbReference>
<keyword evidence="4 5" id="KW-0472">Membrane</keyword>
<feature type="transmembrane region" description="Helical" evidence="5">
    <location>
        <begin position="362"/>
        <end position="381"/>
    </location>
</feature>
<keyword evidence="7" id="KW-1185">Reference proteome</keyword>
<dbReference type="InterPro" id="IPR030185">
    <property type="entry name" value="Mae1"/>
</dbReference>